<sequence>MNTPNSSCTILFENLYDNDLALKLFNNRTIVDNILRNVKGDINNRLELRVSHRGAFSAETIFSGNLVSLMPLHRSYTIFKPRLTSFQLVNKSFNLAAIHVIRKENRTVVFHKFNRCDRLHKISPCPDCSVHLNSVKLNKKNIFQYARFLKQTMKIMVIKIRIEDSKRVCCMITDVHQVIHKSLIGSDYDKVEEFVGIDQISFSTCIPCEKIAANCKVFGPVQNDMFNAILRLKHHYDVLQVKDMRLYKLMILNKEDPTVVEDFINSNITCSKLTIFLMYMYEKEAFGYSLPREFLDLLIKKWNVKTVEIVPRQDQPIPYYFHCNTDFIVPKAKFYVDYWTQPRSKYTLDGVEIDLQLTKVVEQQIKNRKSLFDNFIANARRIFPSNKITVRFSKEVCQEMMSQGNVEDFISGIILMTQKDAQPNSHISLKLYPEEVDAPLIDSFLRENFEKKFDSWNLETVSDSSANLPAEKCYQFFNQSTNCKIIFYICC</sequence>
<dbReference type="Bgee" id="WBGene00004010">
    <property type="expression patterns" value="Expressed in pharyngeal muscle cell (C elegans) and 3 other cell types or tissues"/>
</dbReference>
<dbReference type="ExpressionAtlas" id="G5EGL5">
    <property type="expression patterns" value="baseline and differential"/>
</dbReference>
<dbReference type="PIR" id="T26994">
    <property type="entry name" value="T26994"/>
</dbReference>
<proteinExistence type="evidence at protein level"/>
<dbReference type="Proteomes" id="UP000001940">
    <property type="component" value="Chromosome III"/>
</dbReference>
<evidence type="ECO:0000313" key="4">
    <source>
        <dbReference type="Proteomes" id="UP000001940"/>
    </source>
</evidence>
<dbReference type="OMA" id="NIFQYAR"/>
<organism evidence="2">
    <name type="scientific">Caenorhabditis elegans</name>
    <dbReference type="NCBI Taxonomy" id="6239"/>
    <lineage>
        <taxon>Eukaryota</taxon>
        <taxon>Metazoa</taxon>
        <taxon>Ecdysozoa</taxon>
        <taxon>Nematoda</taxon>
        <taxon>Chromadorea</taxon>
        <taxon>Rhabditida</taxon>
        <taxon>Rhabditina</taxon>
        <taxon>Rhabditomorpha</taxon>
        <taxon>Rhabditoidea</taxon>
        <taxon>Rhabditidae</taxon>
        <taxon>Peloderinae</taxon>
        <taxon>Caenorhabditis</taxon>
    </lineage>
</organism>
<dbReference type="EMBL" id="X73845">
    <property type="protein sequence ID" value="CAA52066.1"/>
    <property type="molecule type" value="mRNA"/>
</dbReference>
<gene>
    <name evidence="1 5" type="primary">pha-1</name>
    <name evidence="2" type="synonym">pha1</name>
    <name evidence="1" type="ORF">CELE_Y48A6C.5</name>
    <name evidence="5" type="ORF">Y48A6C.5</name>
</gene>
<accession>G5EGL5</accession>
<dbReference type="GO" id="GO:0002119">
    <property type="term" value="P:nematode larval development"/>
    <property type="evidence" value="ECO:0000316"/>
    <property type="project" value="WormBase"/>
</dbReference>
<dbReference type="PeptideAtlas" id="G5EGL5"/>
<dbReference type="STRING" id="6239.Y48A6C.5a.1"/>
<dbReference type="InterPro" id="IPR009497">
    <property type="entry name" value="Regulator_protein_PHA-1"/>
</dbReference>
<dbReference type="Reactome" id="R-CEL-975578">
    <property type="pathway name" value="Reactions specific to the complex N-glycan synthesis pathway"/>
</dbReference>
<evidence type="ECO:0000313" key="3">
    <source>
        <dbReference type="EMBL" id="CAA52299.1"/>
    </source>
</evidence>
<dbReference type="HOGENOM" id="CLU_603036_0_0_1"/>
<evidence type="ECO:0000313" key="1">
    <source>
        <dbReference type="EMBL" id="CAA21655.1"/>
    </source>
</evidence>
<dbReference type="OrthoDB" id="5902596at2759"/>
<dbReference type="GeneID" id="176543"/>
<reference evidence="2" key="1">
    <citation type="journal article" date="1994" name="Development">
        <title>Genesis of an organ: molecular analysis of the pha-1 gene.</title>
        <authorList>
            <person name="Granato M."/>
            <person name="Schnabel H."/>
            <person name="Schnabel R."/>
        </authorList>
    </citation>
    <scope>NUCLEOTIDE SEQUENCE</scope>
    <source>
        <strain evidence="2">N2</strain>
    </source>
</reference>
<protein>
    <submittedName>
        <fullName evidence="1">F-box domain-containing protein</fullName>
    </submittedName>
    <submittedName>
        <fullName evidence="3">Pha-1 protein</fullName>
    </submittedName>
    <submittedName>
        <fullName evidence="2">Pha1 protein</fullName>
    </submittedName>
</protein>
<name>G5EGL5_CAEEL</name>
<evidence type="ECO:0000313" key="5">
    <source>
        <dbReference type="WormBase" id="Y48A6C.5a"/>
    </source>
</evidence>
<dbReference type="KEGG" id="cel:CELE_Y48A6C.5"/>
<evidence type="ECO:0007829" key="6">
    <source>
        <dbReference type="PeptideAtlas" id="G5EGL5"/>
    </source>
</evidence>
<dbReference type="GO" id="GO:0046920">
    <property type="term" value="F:alpha-(1-&gt;3)-fucosyltransferase activity"/>
    <property type="evidence" value="ECO:0000318"/>
    <property type="project" value="GO_Central"/>
</dbReference>
<dbReference type="Reactome" id="R-CEL-9037629">
    <property type="pathway name" value="Lewis blood group biosynthesis"/>
</dbReference>
<dbReference type="CTD" id="176543"/>
<reference evidence="1" key="4">
    <citation type="submission" date="2003-03" db="EMBL/GenBank/DDBJ databases">
        <authorList>
            <person name="Sulson J.E."/>
            <person name="Waterston R."/>
        </authorList>
    </citation>
    <scope>NUCLEOTIDE SEQUENCE</scope>
    <source>
        <strain evidence="1">Bristol N2</strain>
    </source>
</reference>
<reference evidence="1 4" key="3">
    <citation type="journal article" date="1998" name="Science">
        <title>Genome sequence of the nematode C. elegans: a platform for investigating biology.</title>
        <authorList>
            <consortium name="The C. elegans sequencing consortium"/>
            <person name="Sulson J.E."/>
            <person name="Waterston R."/>
        </authorList>
    </citation>
    <scope>NUCLEOTIDE SEQUENCE [LARGE SCALE GENOMIC DNA]</scope>
    <source>
        <strain evidence="1 4">Bristol N2</strain>
    </source>
</reference>
<dbReference type="PaxDb" id="6239-Y48A6C.5a"/>
<dbReference type="Pfam" id="PF06542">
    <property type="entry name" value="PHA-1"/>
    <property type="match status" value="1"/>
</dbReference>
<dbReference type="GO" id="GO:0048557">
    <property type="term" value="P:embryonic digestive tract morphogenesis"/>
    <property type="evidence" value="ECO:0000315"/>
    <property type="project" value="WormBase"/>
</dbReference>
<dbReference type="EMBL" id="BX284603">
    <property type="protein sequence ID" value="CAA21655.1"/>
    <property type="molecule type" value="Genomic_DNA"/>
</dbReference>
<dbReference type="RefSeq" id="NP_001022890.1">
    <property type="nucleotide sequence ID" value="NM_001027719.5"/>
</dbReference>
<dbReference type="eggNOG" id="ENOG502THGT">
    <property type="taxonomic scope" value="Eukaryota"/>
</dbReference>
<dbReference type="AlphaFoldDB" id="G5EGL5"/>
<keyword evidence="4" id="KW-1185">Reference proteome</keyword>
<reference evidence="3" key="2">
    <citation type="journal article" date="1994" name="Nucleic Acids Res.">
        <title>pha-1, a selectable marker for gene transfer in C. elegans.</title>
        <authorList>
            <person name="Granato M."/>
            <person name="Schnabel H."/>
            <person name="Schnabel R."/>
        </authorList>
    </citation>
    <scope>NUCLEOTIDE SEQUENCE</scope>
    <source>
        <strain evidence="3">N2</strain>
    </source>
</reference>
<reference evidence="1" key="5">
    <citation type="submission" date="2024-10" db="EMBL/GenBank/DDBJ databases">
        <authorList>
            <consortium name="WormBase Consortium"/>
            <person name="WormBase"/>
        </authorList>
    </citation>
    <scope>NUCLEOTIDE SEQUENCE</scope>
    <source>
        <strain evidence="1">Bristol N2</strain>
    </source>
</reference>
<dbReference type="EMBL" id="X74228">
    <property type="protein sequence ID" value="CAA52299.1"/>
    <property type="molecule type" value="Genomic_DNA"/>
</dbReference>
<dbReference type="AGR" id="WB:WBGene00004010"/>
<dbReference type="GO" id="GO:0005737">
    <property type="term" value="C:cytoplasm"/>
    <property type="evidence" value="ECO:0000314"/>
    <property type="project" value="WormBase"/>
</dbReference>
<dbReference type="WormBase" id="Y48A6C.5a">
    <property type="protein sequence ID" value="CE22115"/>
    <property type="gene ID" value="WBGene00004010"/>
    <property type="gene designation" value="pha-1"/>
</dbReference>
<dbReference type="FunCoup" id="G5EGL5">
    <property type="interactions" value="218"/>
</dbReference>
<evidence type="ECO:0000313" key="2">
    <source>
        <dbReference type="EMBL" id="CAA52066.1"/>
    </source>
</evidence>
<keyword evidence="6" id="KW-1267">Proteomics identification</keyword>